<protein>
    <submittedName>
        <fullName evidence="1">Uncharacterized protein</fullName>
    </submittedName>
</protein>
<gene>
    <name evidence="1" type="ORF">E2493_05760</name>
</gene>
<keyword evidence="2" id="KW-1185">Reference proteome</keyword>
<organism evidence="1 2">
    <name type="scientific">Sphingomonas parva</name>
    <dbReference type="NCBI Taxonomy" id="2555898"/>
    <lineage>
        <taxon>Bacteria</taxon>
        <taxon>Pseudomonadati</taxon>
        <taxon>Pseudomonadota</taxon>
        <taxon>Alphaproteobacteria</taxon>
        <taxon>Sphingomonadales</taxon>
        <taxon>Sphingomonadaceae</taxon>
        <taxon>Sphingomonas</taxon>
    </lineage>
</organism>
<sequence length="195" mass="21535">MERVLLLLLCVTSACSGDDSGNVVLASVEDGEVRSPASSGVLEPERCLRKDRDYYRLKFNDACIELQPARRMSGVWIVGNEESSFIPGPQKVPAADNRLRLRIFLDTKSIGRLEAADAEGVRWLAVFAIEFIGRRSKAPGLYYTGEGDHLVVADRLISARFIGQAPQTDVAAALKAGRRFDNSELSRPLPEDIWN</sequence>
<reference evidence="1 2" key="1">
    <citation type="submission" date="2019-03" db="EMBL/GenBank/DDBJ databases">
        <title>Genome sequence of Sphingomonas sp. 17J27-24.</title>
        <authorList>
            <person name="Kim M."/>
            <person name="Maeng S."/>
            <person name="Sathiyaraj S."/>
        </authorList>
    </citation>
    <scope>NUCLEOTIDE SEQUENCE [LARGE SCALE GENOMIC DNA]</scope>
    <source>
        <strain evidence="1 2">17J27-24</strain>
    </source>
</reference>
<accession>A0A4Y8ZTJ7</accession>
<dbReference type="Proteomes" id="UP000298213">
    <property type="component" value="Unassembled WGS sequence"/>
</dbReference>
<name>A0A4Y8ZTJ7_9SPHN</name>
<dbReference type="RefSeq" id="WP_135084638.1">
    <property type="nucleotide sequence ID" value="NZ_SPDV01000008.1"/>
</dbReference>
<comment type="caution">
    <text evidence="1">The sequence shown here is derived from an EMBL/GenBank/DDBJ whole genome shotgun (WGS) entry which is preliminary data.</text>
</comment>
<dbReference type="AlphaFoldDB" id="A0A4Y8ZTJ7"/>
<evidence type="ECO:0000313" key="2">
    <source>
        <dbReference type="Proteomes" id="UP000298213"/>
    </source>
</evidence>
<dbReference type="PROSITE" id="PS51257">
    <property type="entry name" value="PROKAR_LIPOPROTEIN"/>
    <property type="match status" value="1"/>
</dbReference>
<dbReference type="EMBL" id="SPDV01000008">
    <property type="protein sequence ID" value="TFI59343.1"/>
    <property type="molecule type" value="Genomic_DNA"/>
</dbReference>
<proteinExistence type="predicted"/>
<dbReference type="OrthoDB" id="7189189at2"/>
<evidence type="ECO:0000313" key="1">
    <source>
        <dbReference type="EMBL" id="TFI59343.1"/>
    </source>
</evidence>